<gene>
    <name evidence="15" type="ORF">EVEC_LOCUS5249</name>
</gene>
<dbReference type="STRING" id="51028.A0A0N4V5W9"/>
<dbReference type="SUPFAM" id="SSF53335">
    <property type="entry name" value="S-adenosyl-L-methionine-dependent methyltransferases"/>
    <property type="match status" value="1"/>
</dbReference>
<dbReference type="GO" id="GO:0070611">
    <property type="term" value="F:histone H3R2 methyltransferase activity"/>
    <property type="evidence" value="ECO:0007669"/>
    <property type="project" value="TreeGrafter"/>
</dbReference>
<dbReference type="FunFam" id="3.40.50.150:FF:000031">
    <property type="entry name" value="Putative Histone-arginine methyltransferase CARM1"/>
    <property type="match status" value="1"/>
</dbReference>
<evidence type="ECO:0000256" key="3">
    <source>
        <dbReference type="ARBA" id="ARBA00011925"/>
    </source>
</evidence>
<dbReference type="Gene3D" id="3.40.50.150">
    <property type="entry name" value="Vaccinia Virus protein VP39"/>
    <property type="match status" value="1"/>
</dbReference>
<dbReference type="PROSITE" id="PS51678">
    <property type="entry name" value="SAM_MT_PRMT"/>
    <property type="match status" value="1"/>
</dbReference>
<evidence type="ECO:0000256" key="5">
    <source>
        <dbReference type="ARBA" id="ARBA00022603"/>
    </source>
</evidence>
<dbReference type="InterPro" id="IPR025799">
    <property type="entry name" value="Arg_MeTrfase"/>
</dbReference>
<keyword evidence="4" id="KW-0963">Cytoplasm</keyword>
<keyword evidence="5 13" id="KW-0489">Methyltransferase</keyword>
<keyword evidence="7 13" id="KW-0949">S-adenosyl-L-methionine</keyword>
<evidence type="ECO:0000256" key="10">
    <source>
        <dbReference type="ARBA" id="ARBA00023163"/>
    </source>
</evidence>
<dbReference type="InterPro" id="IPR055135">
    <property type="entry name" value="PRMT_dom"/>
</dbReference>
<keyword evidence="9" id="KW-0805">Transcription regulation</keyword>
<evidence type="ECO:0000256" key="1">
    <source>
        <dbReference type="ARBA" id="ARBA00004123"/>
    </source>
</evidence>
<evidence type="ECO:0000256" key="9">
    <source>
        <dbReference type="ARBA" id="ARBA00023015"/>
    </source>
</evidence>
<dbReference type="GO" id="GO:0035242">
    <property type="term" value="F:protein-arginine omega-N asymmetric methyltransferase activity"/>
    <property type="evidence" value="ECO:0007669"/>
    <property type="project" value="UniProtKB-EC"/>
</dbReference>
<evidence type="ECO:0000313" key="16">
    <source>
        <dbReference type="Proteomes" id="UP000274131"/>
    </source>
</evidence>
<accession>A0A0N4V5W9</accession>
<dbReference type="CDD" id="cd02440">
    <property type="entry name" value="AdoMet_MTases"/>
    <property type="match status" value="1"/>
</dbReference>
<evidence type="ECO:0000256" key="12">
    <source>
        <dbReference type="ARBA" id="ARBA00049086"/>
    </source>
</evidence>
<evidence type="ECO:0000256" key="13">
    <source>
        <dbReference type="PROSITE-ProRule" id="PRU01015"/>
    </source>
</evidence>
<dbReference type="InterPro" id="IPR029063">
    <property type="entry name" value="SAM-dependent_MTases_sf"/>
</dbReference>
<reference evidence="17" key="1">
    <citation type="submission" date="2017-02" db="UniProtKB">
        <authorList>
            <consortium name="WormBaseParasite"/>
        </authorList>
    </citation>
    <scope>IDENTIFICATION</scope>
</reference>
<name>A0A0N4V5W9_ENTVE</name>
<comment type="catalytic activity">
    <reaction evidence="12">
        <text>L-arginyl-[protein] + 2 S-adenosyl-L-methionine = N(omega),N(omega)-dimethyl-L-arginyl-[protein] + 2 S-adenosyl-L-homocysteine + 2 H(+)</text>
        <dbReference type="Rhea" id="RHEA:48096"/>
        <dbReference type="Rhea" id="RHEA-COMP:10532"/>
        <dbReference type="Rhea" id="RHEA-COMP:11991"/>
        <dbReference type="ChEBI" id="CHEBI:15378"/>
        <dbReference type="ChEBI" id="CHEBI:29965"/>
        <dbReference type="ChEBI" id="CHEBI:57856"/>
        <dbReference type="ChEBI" id="CHEBI:59789"/>
        <dbReference type="ChEBI" id="CHEBI:61897"/>
        <dbReference type="EC" id="2.1.1.319"/>
    </reaction>
</comment>
<dbReference type="GO" id="GO:0005737">
    <property type="term" value="C:cytoplasm"/>
    <property type="evidence" value="ECO:0007669"/>
    <property type="project" value="UniProtKB-SubCell"/>
</dbReference>
<evidence type="ECO:0000259" key="14">
    <source>
        <dbReference type="Pfam" id="PF22528"/>
    </source>
</evidence>
<keyword evidence="16" id="KW-1185">Reference proteome</keyword>
<keyword evidence="8" id="KW-0156">Chromatin regulator</keyword>
<organism evidence="17">
    <name type="scientific">Enterobius vermicularis</name>
    <name type="common">Human pinworm</name>
    <dbReference type="NCBI Taxonomy" id="51028"/>
    <lineage>
        <taxon>Eukaryota</taxon>
        <taxon>Metazoa</taxon>
        <taxon>Ecdysozoa</taxon>
        <taxon>Nematoda</taxon>
        <taxon>Chromadorea</taxon>
        <taxon>Rhabditida</taxon>
        <taxon>Spirurina</taxon>
        <taxon>Oxyuridomorpha</taxon>
        <taxon>Oxyuroidea</taxon>
        <taxon>Oxyuridae</taxon>
        <taxon>Enterobius</taxon>
    </lineage>
</organism>
<evidence type="ECO:0000313" key="17">
    <source>
        <dbReference type="WBParaSite" id="EVEC_0000563801-mRNA-1"/>
    </source>
</evidence>
<dbReference type="EC" id="2.1.1.319" evidence="3"/>
<dbReference type="Gene3D" id="2.70.160.11">
    <property type="entry name" value="Hnrnp arginine n-methyltransferase1"/>
    <property type="match status" value="1"/>
</dbReference>
<evidence type="ECO:0000256" key="8">
    <source>
        <dbReference type="ARBA" id="ARBA00022853"/>
    </source>
</evidence>
<keyword evidence="10" id="KW-0804">Transcription</keyword>
<dbReference type="GO" id="GO:0032259">
    <property type="term" value="P:methylation"/>
    <property type="evidence" value="ECO:0007669"/>
    <property type="project" value="UniProtKB-KW"/>
</dbReference>
<keyword evidence="11" id="KW-0539">Nucleus</keyword>
<dbReference type="WBParaSite" id="EVEC_0000563801-mRNA-1">
    <property type="protein sequence ID" value="EVEC_0000563801-mRNA-1"/>
    <property type="gene ID" value="EVEC_0000563801"/>
</dbReference>
<sequence length="557" mass="61918">MPVMALRWYGRGRLLKLDDGAPEIVLQKDFVVHVSISEDNLYVALQAVSFVSMSFSDASKFSSAFNLCKGVKSRTSANSAVPKEGNVSEFDARTEQASASQYFQFYGFAFTTGYLSFLQQKTTSYINEVKMISLHRYRYLAQQQNMMQDYVRTSTYQRAIHINSRDFKDKVVMDVGAGSGILSFFAIQAGAKRVYAVEASSISVHCAELVRSNNLSDRIIVVPGRVEEVSVPEQVDVIISEPMGYMLVNERMLESYMHARKFLKPNGKMFPSRGDLHFALFSDEALFIEQCSKANFWCQESFHGVNVSSLRPQALTEVFRQPVVDTWHPNILMSGSMKWSVDFLKDHVTALHNINIPFTFAVKCMGFIHGIAFWFDVAFVGSTETVWLSTAPTEPLTHWYQVRCLFDKPLMAYAGQIVKGKIKLVANERQSYDVEISAEVNGQTANNSLDLKNPLFRYTGAAVVPPPGNAVESPADALLQRMTNGNVEMPLEGVSNGFTPGYCDALTGATQVVAHQLAASSNISGTSGMNGADLIDICLLLNFSYQKISVSIFFSFC</sequence>
<dbReference type="Proteomes" id="UP000274131">
    <property type="component" value="Unassembled WGS sequence"/>
</dbReference>
<evidence type="ECO:0000256" key="4">
    <source>
        <dbReference type="ARBA" id="ARBA00022490"/>
    </source>
</evidence>
<feature type="domain" description="Protein arginine N-methyltransferase" evidence="14">
    <location>
        <begin position="274"/>
        <end position="440"/>
    </location>
</feature>
<dbReference type="Pfam" id="PF22528">
    <property type="entry name" value="PRMT_C"/>
    <property type="match status" value="1"/>
</dbReference>
<evidence type="ECO:0000256" key="7">
    <source>
        <dbReference type="ARBA" id="ARBA00022691"/>
    </source>
</evidence>
<reference evidence="15 16" key="2">
    <citation type="submission" date="2018-10" db="EMBL/GenBank/DDBJ databases">
        <authorList>
            <consortium name="Pathogen Informatics"/>
        </authorList>
    </citation>
    <scope>NUCLEOTIDE SEQUENCE [LARGE SCALE GENOMIC DNA]</scope>
</reference>
<dbReference type="AlphaFoldDB" id="A0A0N4V5W9"/>
<proteinExistence type="predicted"/>
<dbReference type="EMBL" id="UXUI01008103">
    <property type="protein sequence ID" value="VDD90498.1"/>
    <property type="molecule type" value="Genomic_DNA"/>
</dbReference>
<dbReference type="OrthoDB" id="7848332at2759"/>
<evidence type="ECO:0000256" key="11">
    <source>
        <dbReference type="ARBA" id="ARBA00023242"/>
    </source>
</evidence>
<dbReference type="GO" id="GO:0005634">
    <property type="term" value="C:nucleus"/>
    <property type="evidence" value="ECO:0007669"/>
    <property type="project" value="UniProtKB-SubCell"/>
</dbReference>
<evidence type="ECO:0000256" key="2">
    <source>
        <dbReference type="ARBA" id="ARBA00004496"/>
    </source>
</evidence>
<evidence type="ECO:0000313" key="15">
    <source>
        <dbReference type="EMBL" id="VDD90498.1"/>
    </source>
</evidence>
<dbReference type="PANTHER" id="PTHR11006">
    <property type="entry name" value="PROTEIN ARGININE N-METHYLTRANSFERASE"/>
    <property type="match status" value="1"/>
</dbReference>
<comment type="subcellular location">
    <subcellularLocation>
        <location evidence="2">Cytoplasm</location>
    </subcellularLocation>
    <subcellularLocation>
        <location evidence="1">Nucleus</location>
    </subcellularLocation>
</comment>
<evidence type="ECO:0000256" key="6">
    <source>
        <dbReference type="ARBA" id="ARBA00022679"/>
    </source>
</evidence>
<dbReference type="Pfam" id="PF06325">
    <property type="entry name" value="PrmA"/>
    <property type="match status" value="1"/>
</dbReference>
<keyword evidence="6 13" id="KW-0808">Transferase</keyword>
<protein>
    <recommendedName>
        <fullName evidence="3">type I protein arginine methyltransferase</fullName>
        <ecNumber evidence="3">2.1.1.319</ecNumber>
    </recommendedName>
</protein>
<dbReference type="PANTHER" id="PTHR11006:SF10">
    <property type="entry name" value="HISTONE-ARGININE METHYLTRANSFERASE CARMER-RELATED"/>
    <property type="match status" value="1"/>
</dbReference>